<reference evidence="1 2" key="1">
    <citation type="submission" date="2019-12" db="EMBL/GenBank/DDBJ databases">
        <title>Genomic-based taxomic classification of the family Erythrobacteraceae.</title>
        <authorList>
            <person name="Xu L."/>
        </authorList>
    </citation>
    <scope>NUCLEOTIDE SEQUENCE [LARGE SCALE GENOMIC DNA]</scope>
    <source>
        <strain evidence="1 2">S36</strain>
    </source>
</reference>
<organism evidence="1 2">
    <name type="scientific">Croceibacterium xixiisoli</name>
    <dbReference type="NCBI Taxonomy" id="1476466"/>
    <lineage>
        <taxon>Bacteria</taxon>
        <taxon>Pseudomonadati</taxon>
        <taxon>Pseudomonadota</taxon>
        <taxon>Alphaproteobacteria</taxon>
        <taxon>Sphingomonadales</taxon>
        <taxon>Erythrobacteraceae</taxon>
        <taxon>Croceibacterium</taxon>
    </lineage>
</organism>
<accession>A0A6I4U043</accession>
<proteinExistence type="predicted"/>
<evidence type="ECO:0000313" key="1">
    <source>
        <dbReference type="EMBL" id="MXP00239.1"/>
    </source>
</evidence>
<protein>
    <submittedName>
        <fullName evidence="1">Uncharacterized protein</fullName>
    </submittedName>
</protein>
<sequence>MPAPHSGKQNSENRMDRLFNRAEAILYGRKTGLGAPILWHLALRHHGRSMLEIANHATRTGARSELGTAAQWFSPFNLMYRAYRLGEPNAAQNLAMTHFNFGDLQGYRHWIRKAARAGETNAQNDARRFELRQPYTLARRLRRLRPVRRDGS</sequence>
<evidence type="ECO:0000313" key="2">
    <source>
        <dbReference type="Proteomes" id="UP000469430"/>
    </source>
</evidence>
<dbReference type="RefSeq" id="WP_161391962.1">
    <property type="nucleotide sequence ID" value="NZ_JBHSCP010000002.1"/>
</dbReference>
<dbReference type="Proteomes" id="UP000469430">
    <property type="component" value="Unassembled WGS sequence"/>
</dbReference>
<dbReference type="OrthoDB" id="7506561at2"/>
<name>A0A6I4U043_9SPHN</name>
<dbReference type="AlphaFoldDB" id="A0A6I4U043"/>
<dbReference type="EMBL" id="WTYJ01000003">
    <property type="protein sequence ID" value="MXP00239.1"/>
    <property type="molecule type" value="Genomic_DNA"/>
</dbReference>
<gene>
    <name evidence="1" type="ORF">GRI97_14690</name>
</gene>
<dbReference type="SUPFAM" id="SSF81901">
    <property type="entry name" value="HCP-like"/>
    <property type="match status" value="1"/>
</dbReference>
<comment type="caution">
    <text evidence="1">The sequence shown here is derived from an EMBL/GenBank/DDBJ whole genome shotgun (WGS) entry which is preliminary data.</text>
</comment>
<keyword evidence="2" id="KW-1185">Reference proteome</keyword>